<proteinExistence type="predicted"/>
<evidence type="ECO:0000313" key="1">
    <source>
        <dbReference type="EMBL" id="RUS67193.1"/>
    </source>
</evidence>
<evidence type="ECO:0000313" key="2">
    <source>
        <dbReference type="Proteomes" id="UP000286947"/>
    </source>
</evidence>
<dbReference type="AlphaFoldDB" id="A0A433SEN0"/>
<protein>
    <recommendedName>
        <fullName evidence="3">DUF4375 domain-containing protein</fullName>
    </recommendedName>
</protein>
<dbReference type="RefSeq" id="WP_126979052.1">
    <property type="nucleotide sequence ID" value="NZ_PQSP01000002.1"/>
</dbReference>
<organism evidence="1 2">
    <name type="scientific">Saezia sanguinis</name>
    <dbReference type="NCBI Taxonomy" id="1965230"/>
    <lineage>
        <taxon>Bacteria</taxon>
        <taxon>Pseudomonadati</taxon>
        <taxon>Pseudomonadota</taxon>
        <taxon>Betaproteobacteria</taxon>
        <taxon>Burkholderiales</taxon>
        <taxon>Saeziaceae</taxon>
        <taxon>Saezia</taxon>
    </lineage>
</organism>
<comment type="caution">
    <text evidence="1">The sequence shown here is derived from an EMBL/GenBank/DDBJ whole genome shotgun (WGS) entry which is preliminary data.</text>
</comment>
<evidence type="ECO:0008006" key="3">
    <source>
        <dbReference type="Google" id="ProtNLM"/>
    </source>
</evidence>
<dbReference type="EMBL" id="PQSP01000002">
    <property type="protein sequence ID" value="RUS67193.1"/>
    <property type="molecule type" value="Genomic_DNA"/>
</dbReference>
<gene>
    <name evidence="1" type="ORF">CUZ56_01134</name>
</gene>
<name>A0A433SEN0_9BURK</name>
<reference evidence="1 2" key="1">
    <citation type="submission" date="2018-01" db="EMBL/GenBank/DDBJ databases">
        <title>Saezia sanguinis gen. nov., sp. nov., in the order Burkholderiales isolated from human blood.</title>
        <authorList>
            <person name="Medina-Pascual M.J."/>
            <person name="Valdezate S."/>
            <person name="Monzon S."/>
            <person name="Cuesta I."/>
            <person name="Carrasco G."/>
            <person name="Villalon P."/>
            <person name="Saez-Nieto J.A."/>
        </authorList>
    </citation>
    <scope>NUCLEOTIDE SEQUENCE [LARGE SCALE GENOMIC DNA]</scope>
    <source>
        <strain evidence="1 2">CNM695-12</strain>
    </source>
</reference>
<dbReference type="Proteomes" id="UP000286947">
    <property type="component" value="Unassembled WGS sequence"/>
</dbReference>
<keyword evidence="2" id="KW-1185">Reference proteome</keyword>
<accession>A0A433SEN0</accession>
<sequence length="199" mass="23376">MQMDIAQEVKEKLELLQYTPQWLIWGFMDASLLEAQWQAFEQDGRNSPEHYRYTAFRRWLQNRQTYTDAEIKQFLELVESDPDQFMALAAGVDLLRQPGIQAQQFDAIASFLDQLSDGSLAPAILREQYLHELRQLETLSLAEFQRYMHSEHSVVQEYLLENFAQQNGMFLKMLEQDGKTKAIRNRAKQLGKRRSGKRV</sequence>